<dbReference type="EMBL" id="FOIN01000034">
    <property type="protein sequence ID" value="SET73450.1"/>
    <property type="molecule type" value="Genomic_DNA"/>
</dbReference>
<dbReference type="SUPFAM" id="SSF47090">
    <property type="entry name" value="PGBD-like"/>
    <property type="match status" value="1"/>
</dbReference>
<dbReference type="Proteomes" id="UP000198558">
    <property type="component" value="Unassembled WGS sequence"/>
</dbReference>
<dbReference type="InterPro" id="IPR036366">
    <property type="entry name" value="PGBDSf"/>
</dbReference>
<dbReference type="Gene3D" id="3.40.630.40">
    <property type="entry name" value="Zn-dependent exopeptidases"/>
    <property type="match status" value="1"/>
</dbReference>
<keyword evidence="4" id="KW-1185">Reference proteome</keyword>
<reference evidence="4" key="1">
    <citation type="submission" date="2016-10" db="EMBL/GenBank/DDBJ databases">
        <authorList>
            <person name="Varghese N."/>
            <person name="Submissions S."/>
        </authorList>
    </citation>
    <scope>NUCLEOTIDE SEQUENCE [LARGE SCALE GENOMIC DNA]</scope>
    <source>
        <strain evidence="4">DSM 1551</strain>
    </source>
</reference>
<proteinExistence type="predicted"/>
<dbReference type="OrthoDB" id="9811296at2"/>
<dbReference type="AlphaFoldDB" id="A0A1I0GSN5"/>
<dbReference type="GO" id="GO:0008745">
    <property type="term" value="F:N-acetylmuramoyl-L-alanine amidase activity"/>
    <property type="evidence" value="ECO:0007669"/>
    <property type="project" value="InterPro"/>
</dbReference>
<organism evidence="3 4">
    <name type="scientific">Thomasclavelia cocleata</name>
    <dbReference type="NCBI Taxonomy" id="69824"/>
    <lineage>
        <taxon>Bacteria</taxon>
        <taxon>Bacillati</taxon>
        <taxon>Bacillota</taxon>
        <taxon>Erysipelotrichia</taxon>
        <taxon>Erysipelotrichales</taxon>
        <taxon>Coprobacillaceae</taxon>
        <taxon>Thomasclavelia</taxon>
    </lineage>
</organism>
<dbReference type="CDD" id="cd02696">
    <property type="entry name" value="MurNAc-LAA"/>
    <property type="match status" value="1"/>
</dbReference>
<dbReference type="SMART" id="SM00646">
    <property type="entry name" value="Ami_3"/>
    <property type="match status" value="1"/>
</dbReference>
<dbReference type="GeneID" id="78289817"/>
<evidence type="ECO:0000259" key="2">
    <source>
        <dbReference type="SMART" id="SM00646"/>
    </source>
</evidence>
<dbReference type="InterPro" id="IPR002508">
    <property type="entry name" value="MurNAc-LAA_cat"/>
</dbReference>
<dbReference type="RefSeq" id="WP_092355629.1">
    <property type="nucleotide sequence ID" value="NZ_FOIN01000034.1"/>
</dbReference>
<sequence length="278" mass="30730">MKIAINCGHTLEGPGSGAIGIINESIETRNVGERLIRLLKNNGHKVTNCTVDKANSQAEYLKETVELVNKGDVDYFISIHFNAGGGKGIEVYTYNGKILQPALNICKDIELLGFNNRGIKDGSNLYVINRTRAKSILVEVCFVDSDDANRYLELGPGRIAEAIYQGISNENSNDKYDNWIAGLQEELNKQYSSNLIVNGINSDNILIACPIVRLNACGNITKLIQERLNSVGFNIVEDGIFGIKTKNAIKVFQKNRGLKQDGIVGENTWKYLLNGEKY</sequence>
<feature type="domain" description="MurNAc-LAA" evidence="2">
    <location>
        <begin position="65"/>
        <end position="168"/>
    </location>
</feature>
<dbReference type="InterPro" id="IPR050695">
    <property type="entry name" value="N-acetylmuramoyl_amidase_3"/>
</dbReference>
<dbReference type="Gene3D" id="1.10.101.10">
    <property type="entry name" value="PGBD-like superfamily/PGBD"/>
    <property type="match status" value="1"/>
</dbReference>
<dbReference type="InterPro" id="IPR002477">
    <property type="entry name" value="Peptidoglycan-bd-like"/>
</dbReference>
<evidence type="ECO:0000256" key="1">
    <source>
        <dbReference type="ARBA" id="ARBA00022801"/>
    </source>
</evidence>
<accession>A0A1I0GSN5</accession>
<evidence type="ECO:0000313" key="4">
    <source>
        <dbReference type="Proteomes" id="UP000198558"/>
    </source>
</evidence>
<dbReference type="GO" id="GO:0009253">
    <property type="term" value="P:peptidoglycan catabolic process"/>
    <property type="evidence" value="ECO:0007669"/>
    <property type="project" value="InterPro"/>
</dbReference>
<dbReference type="PANTHER" id="PTHR30404">
    <property type="entry name" value="N-ACETYLMURAMOYL-L-ALANINE AMIDASE"/>
    <property type="match status" value="1"/>
</dbReference>
<dbReference type="GO" id="GO:0030288">
    <property type="term" value="C:outer membrane-bounded periplasmic space"/>
    <property type="evidence" value="ECO:0007669"/>
    <property type="project" value="TreeGrafter"/>
</dbReference>
<dbReference type="SUPFAM" id="SSF53187">
    <property type="entry name" value="Zn-dependent exopeptidases"/>
    <property type="match status" value="1"/>
</dbReference>
<keyword evidence="1" id="KW-0378">Hydrolase</keyword>
<gene>
    <name evidence="3" type="ORF">SAMN04489758_1345</name>
</gene>
<dbReference type="PANTHER" id="PTHR30404:SF0">
    <property type="entry name" value="N-ACETYLMURAMOYL-L-ALANINE AMIDASE AMIC"/>
    <property type="match status" value="1"/>
</dbReference>
<protein>
    <submittedName>
        <fullName evidence="3">Putative peptidoglycan binding domain-containing protein</fullName>
    </submittedName>
</protein>
<evidence type="ECO:0000313" key="3">
    <source>
        <dbReference type="EMBL" id="SET73450.1"/>
    </source>
</evidence>
<dbReference type="Pfam" id="PF01520">
    <property type="entry name" value="Amidase_3"/>
    <property type="match status" value="1"/>
</dbReference>
<dbReference type="InterPro" id="IPR036365">
    <property type="entry name" value="PGBD-like_sf"/>
</dbReference>
<name>A0A1I0GSN5_9FIRM</name>
<dbReference type="Pfam" id="PF01471">
    <property type="entry name" value="PG_binding_1"/>
    <property type="match status" value="1"/>
</dbReference>